<dbReference type="PROSITE" id="PS50290">
    <property type="entry name" value="PI3_4_KINASE_3"/>
    <property type="match status" value="1"/>
</dbReference>
<dbReference type="GO" id="GO:0005634">
    <property type="term" value="C:nucleus"/>
    <property type="evidence" value="ECO:0007669"/>
    <property type="project" value="TreeGrafter"/>
</dbReference>
<dbReference type="SMART" id="SM00146">
    <property type="entry name" value="PI3Kc"/>
    <property type="match status" value="1"/>
</dbReference>
<name>A0A183FYX3_HELPZ</name>
<dbReference type="Pfam" id="PF00454">
    <property type="entry name" value="PI3_PI4_kinase"/>
    <property type="match status" value="1"/>
</dbReference>
<dbReference type="Proteomes" id="UP000050761">
    <property type="component" value="Unassembled WGS sequence"/>
</dbReference>
<proteinExistence type="predicted"/>
<feature type="domain" description="PI3K/PI4K catalytic" evidence="1">
    <location>
        <begin position="1"/>
        <end position="261"/>
    </location>
</feature>
<evidence type="ECO:0000313" key="3">
    <source>
        <dbReference type="WBParaSite" id="HPBE_0001389101-mRNA-1"/>
    </source>
</evidence>
<dbReference type="AlphaFoldDB" id="A0A183FYX3"/>
<dbReference type="GO" id="GO:0031931">
    <property type="term" value="C:TORC1 complex"/>
    <property type="evidence" value="ECO:0007669"/>
    <property type="project" value="TreeGrafter"/>
</dbReference>
<dbReference type="GO" id="GO:0031929">
    <property type="term" value="P:TOR signaling"/>
    <property type="evidence" value="ECO:0007669"/>
    <property type="project" value="TreeGrafter"/>
</dbReference>
<dbReference type="InterPro" id="IPR050517">
    <property type="entry name" value="DDR_Repair_Kinase"/>
</dbReference>
<dbReference type="SUPFAM" id="SSF56112">
    <property type="entry name" value="Protein kinase-like (PK-like)"/>
    <property type="match status" value="1"/>
</dbReference>
<dbReference type="GO" id="GO:0004674">
    <property type="term" value="F:protein serine/threonine kinase activity"/>
    <property type="evidence" value="ECO:0007669"/>
    <property type="project" value="TreeGrafter"/>
</dbReference>
<dbReference type="InterPro" id="IPR011009">
    <property type="entry name" value="Kinase-like_dom_sf"/>
</dbReference>
<accession>A0A183FYX3</accession>
<keyword evidence="2" id="KW-1185">Reference proteome</keyword>
<dbReference type="PANTHER" id="PTHR11139:SF119">
    <property type="entry name" value="SERINE_THREONINE-PROTEIN KINASE SMG1"/>
    <property type="match status" value="1"/>
</dbReference>
<reference evidence="3" key="1">
    <citation type="submission" date="2019-09" db="UniProtKB">
        <authorList>
            <consortium name="WormBaseParasite"/>
        </authorList>
    </citation>
    <scope>IDENTIFICATION</scope>
</reference>
<evidence type="ECO:0000313" key="2">
    <source>
        <dbReference type="Proteomes" id="UP000050761"/>
    </source>
</evidence>
<dbReference type="GO" id="GO:0016242">
    <property type="term" value="P:negative regulation of macroautophagy"/>
    <property type="evidence" value="ECO:0007669"/>
    <property type="project" value="TreeGrafter"/>
</dbReference>
<dbReference type="InterPro" id="IPR036940">
    <property type="entry name" value="PI3/4_kinase_cat_sf"/>
</dbReference>
<organism evidence="2 3">
    <name type="scientific">Heligmosomoides polygyrus</name>
    <name type="common">Parasitic roundworm</name>
    <dbReference type="NCBI Taxonomy" id="6339"/>
    <lineage>
        <taxon>Eukaryota</taxon>
        <taxon>Metazoa</taxon>
        <taxon>Ecdysozoa</taxon>
        <taxon>Nematoda</taxon>
        <taxon>Chromadorea</taxon>
        <taxon>Rhabditida</taxon>
        <taxon>Rhabditina</taxon>
        <taxon>Rhabditomorpha</taxon>
        <taxon>Strongyloidea</taxon>
        <taxon>Heligmosomidae</taxon>
        <taxon>Heligmosomoides</taxon>
    </lineage>
</organism>
<dbReference type="GO" id="GO:0005737">
    <property type="term" value="C:cytoplasm"/>
    <property type="evidence" value="ECO:0007669"/>
    <property type="project" value="TreeGrafter"/>
</dbReference>
<evidence type="ECO:0000259" key="1">
    <source>
        <dbReference type="PROSITE" id="PS50290"/>
    </source>
</evidence>
<dbReference type="InterPro" id="IPR000403">
    <property type="entry name" value="PI3/4_kinase_cat_dom"/>
</dbReference>
<dbReference type="PANTHER" id="PTHR11139">
    <property type="entry name" value="ATAXIA TELANGIECTASIA MUTATED ATM -RELATED"/>
    <property type="match status" value="1"/>
</dbReference>
<dbReference type="WBParaSite" id="HPBE_0001389101-mRNA-1">
    <property type="protein sequence ID" value="HPBE_0001389101-mRNA-1"/>
    <property type="gene ID" value="HPBE_0001389101"/>
</dbReference>
<protein>
    <submittedName>
        <fullName evidence="3">PI3K/PI4K domain-containing protein</fullName>
    </submittedName>
</protein>
<dbReference type="GO" id="GO:0031932">
    <property type="term" value="C:TORC2 complex"/>
    <property type="evidence" value="ECO:0007669"/>
    <property type="project" value="TreeGrafter"/>
</dbReference>
<sequence length="261" mass="29307">LEVNLNTVLVALITHCWVCDYHYGIGYFGPSVIHNNLTSQLFYTSVQSVEASVIADRSKWPHNLLKEVFNSLVKETPKDLISRYVMLFIEHATKCYPSRLVIFSELWMRAGSCDTWWRVVCRYARSTAVMSLIGAILGLGDRHLDNVLVNLDRGDVVHIDYNICFDKGRHLRVPETVPFRLTQNILHALGPTQVEVSALFHPGVFRESCSQVLSTLREGREVLLTVLDAFVYDPLVDWTVSDHLTASSAAVGVAVTLAVYG</sequence>
<dbReference type="Gene3D" id="1.10.1070.11">
    <property type="entry name" value="Phosphatidylinositol 3-/4-kinase, catalytic domain"/>
    <property type="match status" value="1"/>
</dbReference>